<dbReference type="PANTHER" id="PTHR44167">
    <property type="entry name" value="OVARIAN-SPECIFIC SERINE/THREONINE-PROTEIN KINASE LOK-RELATED"/>
    <property type="match status" value="1"/>
</dbReference>
<name>A0A6C0CFK6_9ZZZZ</name>
<dbReference type="AlphaFoldDB" id="A0A6C0CFK6"/>
<dbReference type="GO" id="GO:0004674">
    <property type="term" value="F:protein serine/threonine kinase activity"/>
    <property type="evidence" value="ECO:0007669"/>
    <property type="project" value="TreeGrafter"/>
</dbReference>
<evidence type="ECO:0000313" key="2">
    <source>
        <dbReference type="EMBL" id="QHT03067.1"/>
    </source>
</evidence>
<dbReference type="InterPro" id="IPR000719">
    <property type="entry name" value="Prot_kinase_dom"/>
</dbReference>
<organism evidence="2">
    <name type="scientific">viral metagenome</name>
    <dbReference type="NCBI Taxonomy" id="1070528"/>
    <lineage>
        <taxon>unclassified sequences</taxon>
        <taxon>metagenomes</taxon>
        <taxon>organismal metagenomes</taxon>
    </lineage>
</organism>
<dbReference type="GO" id="GO:0044773">
    <property type="term" value="P:mitotic DNA damage checkpoint signaling"/>
    <property type="evidence" value="ECO:0007669"/>
    <property type="project" value="TreeGrafter"/>
</dbReference>
<reference evidence="2" key="1">
    <citation type="journal article" date="2020" name="Nature">
        <title>Giant virus diversity and host interactions through global metagenomics.</title>
        <authorList>
            <person name="Schulz F."/>
            <person name="Roux S."/>
            <person name="Paez-Espino D."/>
            <person name="Jungbluth S."/>
            <person name="Walsh D.A."/>
            <person name="Denef V.J."/>
            <person name="McMahon K.D."/>
            <person name="Konstantinidis K.T."/>
            <person name="Eloe-Fadrosh E.A."/>
            <person name="Kyrpides N.C."/>
            <person name="Woyke T."/>
        </authorList>
    </citation>
    <scope>NUCLEOTIDE SEQUENCE</scope>
    <source>
        <strain evidence="2">GVMAG-M-3300020727-4</strain>
    </source>
</reference>
<proteinExistence type="predicted"/>
<dbReference type="EMBL" id="MN739405">
    <property type="protein sequence ID" value="QHT03067.1"/>
    <property type="molecule type" value="Genomic_DNA"/>
</dbReference>
<dbReference type="GO" id="GO:0005634">
    <property type="term" value="C:nucleus"/>
    <property type="evidence" value="ECO:0007669"/>
    <property type="project" value="TreeGrafter"/>
</dbReference>
<dbReference type="InterPro" id="IPR011009">
    <property type="entry name" value="Kinase-like_dom_sf"/>
</dbReference>
<evidence type="ECO:0000259" key="1">
    <source>
        <dbReference type="PROSITE" id="PS50011"/>
    </source>
</evidence>
<protein>
    <recommendedName>
        <fullName evidence="1">Protein kinase domain-containing protein</fullName>
    </recommendedName>
</protein>
<sequence length="337" mass="39926">MPLNSVDERLIIFNKINGYIDKYLEEDKDPSKCLNKRNNELNFSGRIFLDTLLKVSSLSGSVYISHIEDDKDCKFITKIQLKDSDSEADNELYFLNLIKNKLILENEKYKTFNIHLPLLYNNLECINYNPDDNIITIKEGSGLSSLNYYSTFVEKADGSLDDFIKYIKFSEEQLFNIIAQCFIGIFSCHKLNIFHRDTHTGNFLFYKIKYNDDEYFEYKLISKNKSYKMLYLKNIGYNFFVWDFGKSQKINKNNKPFTYNDYITLILSIFDTLMSYNKSLNNSQVLYHLSVCINYYIRKNNIFQIMYDVFRNKYEFDFIHGSLPDNAKIVKSISLYI</sequence>
<dbReference type="Gene3D" id="1.10.510.10">
    <property type="entry name" value="Transferase(Phosphotransferase) domain 1"/>
    <property type="match status" value="1"/>
</dbReference>
<dbReference type="SUPFAM" id="SSF56112">
    <property type="entry name" value="Protein kinase-like (PK-like)"/>
    <property type="match status" value="1"/>
</dbReference>
<dbReference type="GO" id="GO:0005737">
    <property type="term" value="C:cytoplasm"/>
    <property type="evidence" value="ECO:0007669"/>
    <property type="project" value="TreeGrafter"/>
</dbReference>
<dbReference type="GO" id="GO:0005524">
    <property type="term" value="F:ATP binding"/>
    <property type="evidence" value="ECO:0007669"/>
    <property type="project" value="InterPro"/>
</dbReference>
<dbReference type="PROSITE" id="PS50011">
    <property type="entry name" value="PROTEIN_KINASE_DOM"/>
    <property type="match status" value="1"/>
</dbReference>
<feature type="domain" description="Protein kinase" evidence="1">
    <location>
        <begin position="48"/>
        <end position="337"/>
    </location>
</feature>
<dbReference type="PANTHER" id="PTHR44167:SF24">
    <property type="entry name" value="SERINE_THREONINE-PROTEIN KINASE CHK2"/>
    <property type="match status" value="1"/>
</dbReference>
<accession>A0A6C0CFK6</accession>